<feature type="compositionally biased region" description="Basic and acidic residues" evidence="2">
    <location>
        <begin position="295"/>
        <end position="310"/>
    </location>
</feature>
<organism evidence="3 4">
    <name type="scientific">Kwoniella shivajii</name>
    <dbReference type="NCBI Taxonomy" id="564305"/>
    <lineage>
        <taxon>Eukaryota</taxon>
        <taxon>Fungi</taxon>
        <taxon>Dikarya</taxon>
        <taxon>Basidiomycota</taxon>
        <taxon>Agaricomycotina</taxon>
        <taxon>Tremellomycetes</taxon>
        <taxon>Tremellales</taxon>
        <taxon>Cryptococcaceae</taxon>
        <taxon>Kwoniella</taxon>
    </lineage>
</organism>
<feature type="region of interest" description="Disordered" evidence="2">
    <location>
        <begin position="244"/>
        <end position="310"/>
    </location>
</feature>
<sequence>MPQPLLGATDSFNSSTATIVPDRKSRPSQNNRFLPQGQNANTRALVGSDSLERHISSALRVNAGGDDGMIGILNTQTQDMGGNGLSGLSFMQEYIQISPEGSQQSNPPYEPSSNVQMINQFGHHQFQSNPSSSTNTNTNTFEPISSIHSSYEPIRSPSSSNAFSTLTSPVDPTSFPDFRPSSVNSHHSASSVDASEYYSTTDMDTDDDGLSSIHDAPPLAVNSNVGDLGMANMDLTGGPAQMTWTPYQPSLIPNEGVSPSDLTGQAVSPSKTDHPDTRSTRTRSGHQPVAGPSKPKSDGTRGLRAMTEEEKIKVDKLEHRRDINRRSAQKHRLQRKKEMETMTKILAEKDAQIHQLQRDLEVEKARNDQLRNLMNNRLARSGSSAGH</sequence>
<accession>A0ABZ1CPW9</accession>
<feature type="compositionally biased region" description="Polar residues" evidence="2">
    <location>
        <begin position="260"/>
        <end position="270"/>
    </location>
</feature>
<dbReference type="RefSeq" id="XP_062788529.1">
    <property type="nucleotide sequence ID" value="XM_062932478.1"/>
</dbReference>
<keyword evidence="1" id="KW-0175">Coiled coil</keyword>
<proteinExistence type="predicted"/>
<feature type="compositionally biased region" description="Low complexity" evidence="2">
    <location>
        <begin position="181"/>
        <end position="194"/>
    </location>
</feature>
<feature type="compositionally biased region" description="Low complexity" evidence="2">
    <location>
        <begin position="149"/>
        <end position="160"/>
    </location>
</feature>
<evidence type="ECO:0000256" key="2">
    <source>
        <dbReference type="SAM" id="MobiDB-lite"/>
    </source>
</evidence>
<feature type="coiled-coil region" evidence="1">
    <location>
        <begin position="339"/>
        <end position="373"/>
    </location>
</feature>
<dbReference type="CDD" id="cd14686">
    <property type="entry name" value="bZIP"/>
    <property type="match status" value="1"/>
</dbReference>
<feature type="region of interest" description="Disordered" evidence="2">
    <location>
        <begin position="175"/>
        <end position="194"/>
    </location>
</feature>
<feature type="region of interest" description="Disordered" evidence="2">
    <location>
        <begin position="1"/>
        <end position="40"/>
    </location>
</feature>
<evidence type="ECO:0000256" key="1">
    <source>
        <dbReference type="SAM" id="Coils"/>
    </source>
</evidence>
<evidence type="ECO:0000313" key="4">
    <source>
        <dbReference type="Proteomes" id="UP001329825"/>
    </source>
</evidence>
<dbReference type="Proteomes" id="UP001329825">
    <property type="component" value="Chromosome 1"/>
</dbReference>
<feature type="region of interest" description="Disordered" evidence="2">
    <location>
        <begin position="124"/>
        <end position="144"/>
    </location>
</feature>
<feature type="compositionally biased region" description="Low complexity" evidence="2">
    <location>
        <begin position="128"/>
        <end position="140"/>
    </location>
</feature>
<feature type="region of interest" description="Disordered" evidence="2">
    <location>
        <begin position="149"/>
        <end position="168"/>
    </location>
</feature>
<keyword evidence="4" id="KW-1185">Reference proteome</keyword>
<reference evidence="3 4" key="1">
    <citation type="submission" date="2024-01" db="EMBL/GenBank/DDBJ databases">
        <title>Comparative genomics of Cryptococcus and Kwoniella reveals pathogenesis evolution and contrasting modes of karyotype evolution via chromosome fusion or intercentromeric recombination.</title>
        <authorList>
            <person name="Coelho M.A."/>
            <person name="David-Palma M."/>
            <person name="Shea T."/>
            <person name="Bowers K."/>
            <person name="McGinley-Smith S."/>
            <person name="Mohammad A.W."/>
            <person name="Gnirke A."/>
            <person name="Yurkov A.M."/>
            <person name="Nowrousian M."/>
            <person name="Sun S."/>
            <person name="Cuomo C.A."/>
            <person name="Heitman J."/>
        </authorList>
    </citation>
    <scope>NUCLEOTIDE SEQUENCE [LARGE SCALE GENOMIC DNA]</scope>
    <source>
        <strain evidence="3">CBS 11374</strain>
    </source>
</reference>
<evidence type="ECO:0000313" key="3">
    <source>
        <dbReference type="EMBL" id="WRT63789.1"/>
    </source>
</evidence>
<dbReference type="GeneID" id="87952845"/>
<gene>
    <name evidence="3" type="ORF">IL334_000714</name>
</gene>
<feature type="compositionally biased region" description="Polar residues" evidence="2">
    <location>
        <begin position="27"/>
        <end position="40"/>
    </location>
</feature>
<dbReference type="EMBL" id="CP141881">
    <property type="protein sequence ID" value="WRT63789.1"/>
    <property type="molecule type" value="Genomic_DNA"/>
</dbReference>
<protein>
    <recommendedName>
        <fullName evidence="5">BZIP domain-containing protein</fullName>
    </recommendedName>
</protein>
<evidence type="ECO:0008006" key="5">
    <source>
        <dbReference type="Google" id="ProtNLM"/>
    </source>
</evidence>
<name>A0ABZ1CPW9_9TREE</name>